<dbReference type="GO" id="GO:0043107">
    <property type="term" value="P:type IV pilus-dependent motility"/>
    <property type="evidence" value="ECO:0007669"/>
    <property type="project" value="TreeGrafter"/>
</dbReference>
<keyword evidence="4" id="KW-1185">Reference proteome</keyword>
<sequence>MANINLLPWREERRQQRNQEYYKALFLVALFAGALVYFVDDFFSSSIAAQQQRNDFVRSEMRVIDAKIEEISKLRETREQLIERMELIQALQGNRPVIVRMFDEIAKSVPDDLYFTSISVKGRTVVVKGMAQSNNRVAALMRNFDSSKWFVDPELISVRSVSEGVNEFEVKMQRFDPSDEEEV</sequence>
<organism evidence="3 4">
    <name type="scientific">Bacterioplanes sanyensis</name>
    <dbReference type="NCBI Taxonomy" id="1249553"/>
    <lineage>
        <taxon>Bacteria</taxon>
        <taxon>Pseudomonadati</taxon>
        <taxon>Pseudomonadota</taxon>
        <taxon>Gammaproteobacteria</taxon>
        <taxon>Oceanospirillales</taxon>
        <taxon>Oceanospirillaceae</taxon>
        <taxon>Bacterioplanes</taxon>
    </lineage>
</organism>
<keyword evidence="1" id="KW-0175">Coiled coil</keyword>
<dbReference type="EMBL" id="CP022530">
    <property type="protein sequence ID" value="ASP37468.1"/>
    <property type="molecule type" value="Genomic_DNA"/>
</dbReference>
<dbReference type="InterPro" id="IPR052534">
    <property type="entry name" value="Extracell_DNA_Util/SecSys_Comp"/>
</dbReference>
<gene>
    <name evidence="3" type="ORF">CHH28_01690</name>
</gene>
<keyword evidence="2" id="KW-0472">Membrane</keyword>
<accession>A0A222FEN3</accession>
<evidence type="ECO:0000313" key="4">
    <source>
        <dbReference type="Proteomes" id="UP000202440"/>
    </source>
</evidence>
<dbReference type="InterPro" id="IPR007813">
    <property type="entry name" value="PilN"/>
</dbReference>
<proteinExistence type="predicted"/>
<keyword evidence="2" id="KW-0812">Transmembrane</keyword>
<feature type="transmembrane region" description="Helical" evidence="2">
    <location>
        <begin position="21"/>
        <end position="39"/>
    </location>
</feature>
<dbReference type="Proteomes" id="UP000202440">
    <property type="component" value="Chromosome"/>
</dbReference>
<keyword evidence="2" id="KW-1133">Transmembrane helix</keyword>
<evidence type="ECO:0000256" key="1">
    <source>
        <dbReference type="SAM" id="Coils"/>
    </source>
</evidence>
<dbReference type="PANTHER" id="PTHR40278">
    <property type="entry name" value="DNA UTILIZATION PROTEIN HOFN"/>
    <property type="match status" value="1"/>
</dbReference>
<dbReference type="OrthoDB" id="5296173at2"/>
<name>A0A222FEN3_9GAMM</name>
<dbReference type="KEGG" id="bsan:CHH28_01690"/>
<evidence type="ECO:0000256" key="2">
    <source>
        <dbReference type="SAM" id="Phobius"/>
    </source>
</evidence>
<feature type="coiled-coil region" evidence="1">
    <location>
        <begin position="64"/>
        <end position="91"/>
    </location>
</feature>
<dbReference type="Pfam" id="PF05137">
    <property type="entry name" value="PilN"/>
    <property type="match status" value="1"/>
</dbReference>
<reference evidence="3 4" key="1">
    <citation type="submission" date="2017-07" db="EMBL/GenBank/DDBJ databases">
        <title>Annotated genome sequence of Bacterioplanes sanyensis isolated from Red Sea.</title>
        <authorList>
            <person name="Rehman Z.U."/>
        </authorList>
    </citation>
    <scope>NUCLEOTIDE SEQUENCE [LARGE SCALE GENOMIC DNA]</scope>
    <source>
        <strain evidence="3 4">NV9</strain>
    </source>
</reference>
<dbReference type="RefSeq" id="WP_094058686.1">
    <property type="nucleotide sequence ID" value="NZ_CP022530.1"/>
</dbReference>
<evidence type="ECO:0000313" key="3">
    <source>
        <dbReference type="EMBL" id="ASP37468.1"/>
    </source>
</evidence>
<dbReference type="PANTHER" id="PTHR40278:SF2">
    <property type="entry name" value="TYPE IV PILUS INNER MEMBRANE COMPONENT PILN"/>
    <property type="match status" value="1"/>
</dbReference>
<protein>
    <submittedName>
        <fullName evidence="3">Pilus assembly protein PilN</fullName>
    </submittedName>
</protein>
<dbReference type="AlphaFoldDB" id="A0A222FEN3"/>
<dbReference type="GO" id="GO:0043683">
    <property type="term" value="P:type IV pilus assembly"/>
    <property type="evidence" value="ECO:0007669"/>
    <property type="project" value="TreeGrafter"/>
</dbReference>